<keyword evidence="3" id="KW-1185">Reference proteome</keyword>
<sequence length="258" mass="29170">MFLVFVSLLAAAAAAPQYFHQSIHHGSDYFPHHSSNYPHYPNRGYFPEYQSRSPFDSFFEDNIFDTRRFWSDLSTELRELDNVLADFYRRFPSSVSREGIEGHDYKITIPLNGFDEKDIIVKARQGLLMVQAVHKIEETVVKSYLDVRNLPDSVNVTGSWVYDKGVLKITFPLKDDAVVDENKGDASEAPTTEAPSREAIEPSEDNTEDADVGLNRGDDVVASEQEHMLQTNEVPNNTVEATTYAVDVKGDVEFVPIE</sequence>
<protein>
    <submittedName>
        <fullName evidence="2">Uncharacterized protein</fullName>
    </submittedName>
</protein>
<name>A0A922CD88_MANSE</name>
<proteinExistence type="predicted"/>
<dbReference type="EMBL" id="JH668289">
    <property type="protein sequence ID" value="KAG6441922.1"/>
    <property type="molecule type" value="Genomic_DNA"/>
</dbReference>
<evidence type="ECO:0000313" key="2">
    <source>
        <dbReference type="EMBL" id="KAG6441922.1"/>
    </source>
</evidence>
<dbReference type="Proteomes" id="UP000791440">
    <property type="component" value="Unassembled WGS sequence"/>
</dbReference>
<dbReference type="SUPFAM" id="SSF49764">
    <property type="entry name" value="HSP20-like chaperones"/>
    <property type="match status" value="1"/>
</dbReference>
<dbReference type="AlphaFoldDB" id="A0A922CD88"/>
<dbReference type="InterPro" id="IPR008978">
    <property type="entry name" value="HSP20-like_chaperone"/>
</dbReference>
<dbReference type="CDD" id="cd00298">
    <property type="entry name" value="ACD_sHsps_p23-like"/>
    <property type="match status" value="1"/>
</dbReference>
<dbReference type="Gene3D" id="2.60.40.790">
    <property type="match status" value="1"/>
</dbReference>
<organism evidence="2 3">
    <name type="scientific">Manduca sexta</name>
    <name type="common">Tobacco hawkmoth</name>
    <name type="synonym">Tobacco hornworm</name>
    <dbReference type="NCBI Taxonomy" id="7130"/>
    <lineage>
        <taxon>Eukaryota</taxon>
        <taxon>Metazoa</taxon>
        <taxon>Ecdysozoa</taxon>
        <taxon>Arthropoda</taxon>
        <taxon>Hexapoda</taxon>
        <taxon>Insecta</taxon>
        <taxon>Pterygota</taxon>
        <taxon>Neoptera</taxon>
        <taxon>Endopterygota</taxon>
        <taxon>Lepidoptera</taxon>
        <taxon>Glossata</taxon>
        <taxon>Ditrysia</taxon>
        <taxon>Bombycoidea</taxon>
        <taxon>Sphingidae</taxon>
        <taxon>Sphinginae</taxon>
        <taxon>Sphingini</taxon>
        <taxon>Manduca</taxon>
    </lineage>
</organism>
<reference evidence="2" key="2">
    <citation type="submission" date="2020-12" db="EMBL/GenBank/DDBJ databases">
        <authorList>
            <person name="Kanost M."/>
        </authorList>
    </citation>
    <scope>NUCLEOTIDE SEQUENCE</scope>
</reference>
<reference evidence="2" key="1">
    <citation type="journal article" date="2016" name="Insect Biochem. Mol. Biol.">
        <title>Multifaceted biological insights from a draft genome sequence of the tobacco hornworm moth, Manduca sexta.</title>
        <authorList>
            <person name="Kanost M.R."/>
            <person name="Arrese E.L."/>
            <person name="Cao X."/>
            <person name="Chen Y.R."/>
            <person name="Chellapilla S."/>
            <person name="Goldsmith M.R."/>
            <person name="Grosse-Wilde E."/>
            <person name="Heckel D.G."/>
            <person name="Herndon N."/>
            <person name="Jiang H."/>
            <person name="Papanicolaou A."/>
            <person name="Qu J."/>
            <person name="Soulages J.L."/>
            <person name="Vogel H."/>
            <person name="Walters J."/>
            <person name="Waterhouse R.M."/>
            <person name="Ahn S.J."/>
            <person name="Almeida F.C."/>
            <person name="An C."/>
            <person name="Aqrawi P."/>
            <person name="Bretschneider A."/>
            <person name="Bryant W.B."/>
            <person name="Bucks S."/>
            <person name="Chao H."/>
            <person name="Chevignon G."/>
            <person name="Christen J.M."/>
            <person name="Clarke D.F."/>
            <person name="Dittmer N.T."/>
            <person name="Ferguson L.C.F."/>
            <person name="Garavelou S."/>
            <person name="Gordon K.H.J."/>
            <person name="Gunaratna R.T."/>
            <person name="Han Y."/>
            <person name="Hauser F."/>
            <person name="He Y."/>
            <person name="Heidel-Fischer H."/>
            <person name="Hirsh A."/>
            <person name="Hu Y."/>
            <person name="Jiang H."/>
            <person name="Kalra D."/>
            <person name="Klinner C."/>
            <person name="Konig C."/>
            <person name="Kovar C."/>
            <person name="Kroll A.R."/>
            <person name="Kuwar S.S."/>
            <person name="Lee S.L."/>
            <person name="Lehman R."/>
            <person name="Li K."/>
            <person name="Li Z."/>
            <person name="Liang H."/>
            <person name="Lovelace S."/>
            <person name="Lu Z."/>
            <person name="Mansfield J.H."/>
            <person name="McCulloch K.J."/>
            <person name="Mathew T."/>
            <person name="Morton B."/>
            <person name="Muzny D.M."/>
            <person name="Neunemann D."/>
            <person name="Ongeri F."/>
            <person name="Pauchet Y."/>
            <person name="Pu L.L."/>
            <person name="Pyrousis I."/>
            <person name="Rao X.J."/>
            <person name="Redding A."/>
            <person name="Roesel C."/>
            <person name="Sanchez-Gracia A."/>
            <person name="Schaack S."/>
            <person name="Shukla A."/>
            <person name="Tetreau G."/>
            <person name="Wang Y."/>
            <person name="Xiong G.H."/>
            <person name="Traut W."/>
            <person name="Walsh T.K."/>
            <person name="Worley K.C."/>
            <person name="Wu D."/>
            <person name="Wu W."/>
            <person name="Wu Y.Q."/>
            <person name="Zhang X."/>
            <person name="Zou Z."/>
            <person name="Zucker H."/>
            <person name="Briscoe A.D."/>
            <person name="Burmester T."/>
            <person name="Clem R.J."/>
            <person name="Feyereisen R."/>
            <person name="Grimmelikhuijzen C.J.P."/>
            <person name="Hamodrakas S.J."/>
            <person name="Hansson B.S."/>
            <person name="Huguet E."/>
            <person name="Jermiin L.S."/>
            <person name="Lan Q."/>
            <person name="Lehman H.K."/>
            <person name="Lorenzen M."/>
            <person name="Merzendorfer H."/>
            <person name="Michalopoulos I."/>
            <person name="Morton D.B."/>
            <person name="Muthukrishnan S."/>
            <person name="Oakeshott J.G."/>
            <person name="Palmer W."/>
            <person name="Park Y."/>
            <person name="Passarelli A.L."/>
            <person name="Rozas J."/>
            <person name="Schwartz L.M."/>
            <person name="Smith W."/>
            <person name="Southgate A."/>
            <person name="Vilcinskas A."/>
            <person name="Vogt R."/>
            <person name="Wang P."/>
            <person name="Werren J."/>
            <person name="Yu X.Q."/>
            <person name="Zhou J.J."/>
            <person name="Brown S.J."/>
            <person name="Scherer S.E."/>
            <person name="Richards S."/>
            <person name="Blissard G.W."/>
        </authorList>
    </citation>
    <scope>NUCLEOTIDE SEQUENCE</scope>
</reference>
<accession>A0A922CD88</accession>
<comment type="caution">
    <text evidence="2">The sequence shown here is derived from an EMBL/GenBank/DDBJ whole genome shotgun (WGS) entry which is preliminary data.</text>
</comment>
<feature type="compositionally biased region" description="Acidic residues" evidence="1">
    <location>
        <begin position="201"/>
        <end position="211"/>
    </location>
</feature>
<dbReference type="OrthoDB" id="7414394at2759"/>
<evidence type="ECO:0000313" key="3">
    <source>
        <dbReference type="Proteomes" id="UP000791440"/>
    </source>
</evidence>
<evidence type="ECO:0000256" key="1">
    <source>
        <dbReference type="SAM" id="MobiDB-lite"/>
    </source>
</evidence>
<gene>
    <name evidence="2" type="ORF">O3G_MSEX002045</name>
</gene>
<feature type="region of interest" description="Disordered" evidence="1">
    <location>
        <begin position="180"/>
        <end position="214"/>
    </location>
</feature>